<dbReference type="AlphaFoldDB" id="A0A8J2NQL9"/>
<comment type="caution">
    <text evidence="1">The sequence shown here is derived from an EMBL/GenBank/DDBJ whole genome shotgun (WGS) entry which is preliminary data.</text>
</comment>
<dbReference type="EMBL" id="CAJVCH010027352">
    <property type="protein sequence ID" value="CAG7702051.1"/>
    <property type="molecule type" value="Genomic_DNA"/>
</dbReference>
<keyword evidence="2" id="KW-1185">Reference proteome</keyword>
<accession>A0A8J2NQL9</accession>
<dbReference type="Proteomes" id="UP000708208">
    <property type="component" value="Unassembled WGS sequence"/>
</dbReference>
<name>A0A8J2NQL9_9HEXA</name>
<reference evidence="1" key="1">
    <citation type="submission" date="2021-06" db="EMBL/GenBank/DDBJ databases">
        <authorList>
            <person name="Hodson N. C."/>
            <person name="Mongue J. A."/>
            <person name="Jaron S. K."/>
        </authorList>
    </citation>
    <scope>NUCLEOTIDE SEQUENCE</scope>
</reference>
<gene>
    <name evidence="1" type="ORF">AFUS01_LOCUS4392</name>
</gene>
<protein>
    <submittedName>
        <fullName evidence="1">Uncharacterized protein</fullName>
    </submittedName>
</protein>
<sequence>MLAVVPPLGFEVFYAAGKLSIEAALAYEVEGTDMGLLVAIKAQGDKNTAAALFLPKAHFIFDDILDGLLDQNQWNYLLRHKFTYAKDGEQICQARNIRASLKMTEGQKSQVEIRLYAV</sequence>
<organism evidence="1 2">
    <name type="scientific">Allacma fusca</name>
    <dbReference type="NCBI Taxonomy" id="39272"/>
    <lineage>
        <taxon>Eukaryota</taxon>
        <taxon>Metazoa</taxon>
        <taxon>Ecdysozoa</taxon>
        <taxon>Arthropoda</taxon>
        <taxon>Hexapoda</taxon>
        <taxon>Collembola</taxon>
        <taxon>Symphypleona</taxon>
        <taxon>Sminthuridae</taxon>
        <taxon>Allacma</taxon>
    </lineage>
</organism>
<evidence type="ECO:0000313" key="1">
    <source>
        <dbReference type="EMBL" id="CAG7702051.1"/>
    </source>
</evidence>
<evidence type="ECO:0000313" key="2">
    <source>
        <dbReference type="Proteomes" id="UP000708208"/>
    </source>
</evidence>
<proteinExistence type="predicted"/>